<sequence length="138" mass="15586">MSFNRYLTVNNGSKDNRTHFPLMPPCECFVFVERNRESSMVFDIIFLRYYPQYRPPRPSARNEKSSPPFKSEKYEDSSTVDRVEKATRAGGVLLLSVVSSSLVAEYACDVYEVKAVSSTKAVQREERTAVVGGEAADQ</sequence>
<accession>A0AAV4YBY6</accession>
<reference evidence="2 3" key="1">
    <citation type="submission" date="2021-06" db="EMBL/GenBank/DDBJ databases">
        <title>Caerostris extrusa draft genome.</title>
        <authorList>
            <person name="Kono N."/>
            <person name="Arakawa K."/>
        </authorList>
    </citation>
    <scope>NUCLEOTIDE SEQUENCE [LARGE SCALE GENOMIC DNA]</scope>
</reference>
<organism evidence="2 3">
    <name type="scientific">Caerostris extrusa</name>
    <name type="common">Bark spider</name>
    <name type="synonym">Caerostris bankana</name>
    <dbReference type="NCBI Taxonomy" id="172846"/>
    <lineage>
        <taxon>Eukaryota</taxon>
        <taxon>Metazoa</taxon>
        <taxon>Ecdysozoa</taxon>
        <taxon>Arthropoda</taxon>
        <taxon>Chelicerata</taxon>
        <taxon>Arachnida</taxon>
        <taxon>Araneae</taxon>
        <taxon>Araneomorphae</taxon>
        <taxon>Entelegynae</taxon>
        <taxon>Araneoidea</taxon>
        <taxon>Araneidae</taxon>
        <taxon>Caerostris</taxon>
    </lineage>
</organism>
<evidence type="ECO:0000256" key="1">
    <source>
        <dbReference type="SAM" id="MobiDB-lite"/>
    </source>
</evidence>
<dbReference type="Proteomes" id="UP001054945">
    <property type="component" value="Unassembled WGS sequence"/>
</dbReference>
<comment type="caution">
    <text evidence="2">The sequence shown here is derived from an EMBL/GenBank/DDBJ whole genome shotgun (WGS) entry which is preliminary data.</text>
</comment>
<dbReference type="EMBL" id="BPLR01019166">
    <property type="protein sequence ID" value="GIZ04922.1"/>
    <property type="molecule type" value="Genomic_DNA"/>
</dbReference>
<keyword evidence="3" id="KW-1185">Reference proteome</keyword>
<feature type="region of interest" description="Disordered" evidence="1">
    <location>
        <begin position="53"/>
        <end position="83"/>
    </location>
</feature>
<protein>
    <submittedName>
        <fullName evidence="2">Uncharacterized protein</fullName>
    </submittedName>
</protein>
<evidence type="ECO:0000313" key="3">
    <source>
        <dbReference type="Proteomes" id="UP001054945"/>
    </source>
</evidence>
<evidence type="ECO:0000313" key="2">
    <source>
        <dbReference type="EMBL" id="GIZ04922.1"/>
    </source>
</evidence>
<name>A0AAV4YBY6_CAEEX</name>
<dbReference type="AlphaFoldDB" id="A0AAV4YBY6"/>
<gene>
    <name evidence="2" type="ORF">CEXT_9831</name>
</gene>
<proteinExistence type="predicted"/>
<feature type="compositionally biased region" description="Basic and acidic residues" evidence="1">
    <location>
        <begin position="60"/>
        <end position="83"/>
    </location>
</feature>